<sequence length="559" mass="63323">MSVSRRSSSQNSVRSRATEAVPTAPVTNNIRHKFAVATFSKLTNCDHCERYLWGFFQQGFACQNCAYIVHPECISIVPKFGCKPRKMPTVNIDQLLASSSASTRYRTPQVAASEILELQSPQVEASGPAQTPTRPITIDEAISGGPNVLESFLLGALNDAGLRNVREEEPDDDPALKKGVPFSSEPHDKFISEVITSRDEWESEIKKIRNQPALNIMTTSMQNMSEFLPRVTFMRIGFDWLVSIFTWERPLYTWAALLFHTCICLRPIWLVLLPFFAAWVSVLVEITSKEIALEEKDPEINTFIAYKYRSTILGGDVDKAKEKAVEYTLNARFFQNTLGLYVSVYNFLEDKFIQFKALTGPLWPAWLTALGLPPSLYAYCYVSPRIPCLLAGWCCFMATHPLFIAIGSTLATRLYTIFDVCLTVSKAALKAKGYDKLFMNASDEVSVEVFENQRWWAVVGWNNSTIATERSSWSDFSGVIAKASTSEYEPNPGYIWKEGSAWELVLDWCDTVPDPEGWVYYNNFWEEPSSAPRFDCFTRRRKWRRTMEAVPALPVPDLS</sequence>
<accession>A0ACC2SL23</accession>
<dbReference type="Proteomes" id="UP001165960">
    <property type="component" value="Unassembled WGS sequence"/>
</dbReference>
<dbReference type="EMBL" id="QTSX02004981">
    <property type="protein sequence ID" value="KAJ9063038.1"/>
    <property type="molecule type" value="Genomic_DNA"/>
</dbReference>
<name>A0ACC2SL23_9FUNG</name>
<evidence type="ECO:0000313" key="2">
    <source>
        <dbReference type="Proteomes" id="UP001165960"/>
    </source>
</evidence>
<organism evidence="1 2">
    <name type="scientific">Entomophthora muscae</name>
    <dbReference type="NCBI Taxonomy" id="34485"/>
    <lineage>
        <taxon>Eukaryota</taxon>
        <taxon>Fungi</taxon>
        <taxon>Fungi incertae sedis</taxon>
        <taxon>Zoopagomycota</taxon>
        <taxon>Entomophthoromycotina</taxon>
        <taxon>Entomophthoromycetes</taxon>
        <taxon>Entomophthorales</taxon>
        <taxon>Entomophthoraceae</taxon>
        <taxon>Entomophthora</taxon>
    </lineage>
</organism>
<protein>
    <submittedName>
        <fullName evidence="1">Uncharacterized protein</fullName>
    </submittedName>
</protein>
<comment type="caution">
    <text evidence="1">The sequence shown here is derived from an EMBL/GenBank/DDBJ whole genome shotgun (WGS) entry which is preliminary data.</text>
</comment>
<gene>
    <name evidence="1" type="ORF">DSO57_1004330</name>
</gene>
<keyword evidence="2" id="KW-1185">Reference proteome</keyword>
<reference evidence="1" key="1">
    <citation type="submission" date="2022-04" db="EMBL/GenBank/DDBJ databases">
        <title>Genome of the entomopathogenic fungus Entomophthora muscae.</title>
        <authorList>
            <person name="Elya C."/>
            <person name="Lovett B.R."/>
            <person name="Lee E."/>
            <person name="Macias A.M."/>
            <person name="Hajek A.E."/>
            <person name="De Bivort B.L."/>
            <person name="Kasson M.T."/>
            <person name="De Fine Licht H.H."/>
            <person name="Stajich J.E."/>
        </authorList>
    </citation>
    <scope>NUCLEOTIDE SEQUENCE</scope>
    <source>
        <strain evidence="1">Berkeley</strain>
    </source>
</reference>
<proteinExistence type="predicted"/>
<evidence type="ECO:0000313" key="1">
    <source>
        <dbReference type="EMBL" id="KAJ9063038.1"/>
    </source>
</evidence>